<dbReference type="Proteomes" id="UP000789342">
    <property type="component" value="Unassembled WGS sequence"/>
</dbReference>
<reference evidence="1" key="1">
    <citation type="submission" date="2021-06" db="EMBL/GenBank/DDBJ databases">
        <authorList>
            <person name="Kallberg Y."/>
            <person name="Tangrot J."/>
            <person name="Rosling A."/>
        </authorList>
    </citation>
    <scope>NUCLEOTIDE SEQUENCE</scope>
    <source>
        <strain evidence="1">CL551</strain>
    </source>
</reference>
<dbReference type="EMBL" id="CAJVPV010000129">
    <property type="protein sequence ID" value="CAG8444026.1"/>
    <property type="molecule type" value="Genomic_DNA"/>
</dbReference>
<gene>
    <name evidence="1" type="ORF">AMORRO_LOCUS491</name>
</gene>
<protein>
    <submittedName>
        <fullName evidence="1">5053_t:CDS:1</fullName>
    </submittedName>
</protein>
<accession>A0A9N8V569</accession>
<organism evidence="1 2">
    <name type="scientific">Acaulospora morrowiae</name>
    <dbReference type="NCBI Taxonomy" id="94023"/>
    <lineage>
        <taxon>Eukaryota</taxon>
        <taxon>Fungi</taxon>
        <taxon>Fungi incertae sedis</taxon>
        <taxon>Mucoromycota</taxon>
        <taxon>Glomeromycotina</taxon>
        <taxon>Glomeromycetes</taxon>
        <taxon>Diversisporales</taxon>
        <taxon>Acaulosporaceae</taxon>
        <taxon>Acaulospora</taxon>
    </lineage>
</organism>
<sequence>MPTEIRECNCKKRNYNTRNCSREDKFFQGSSKTQLDKNKVKLGHSSGILYTANEAQNRILEIRDNRQGKTQENNIATNTVNKELKCTCEEIRTASDEDVRAPSEEEQMKSVENNHPVKTKKEVRFDPRDDKNEVVKVPIGTIIIKKYKESSGKEADAYKVELGFCNYEIILTE</sequence>
<dbReference type="AlphaFoldDB" id="A0A9N8V569"/>
<evidence type="ECO:0000313" key="2">
    <source>
        <dbReference type="Proteomes" id="UP000789342"/>
    </source>
</evidence>
<name>A0A9N8V569_9GLOM</name>
<comment type="caution">
    <text evidence="1">The sequence shown here is derived from an EMBL/GenBank/DDBJ whole genome shotgun (WGS) entry which is preliminary data.</text>
</comment>
<evidence type="ECO:0000313" key="1">
    <source>
        <dbReference type="EMBL" id="CAG8444026.1"/>
    </source>
</evidence>
<keyword evidence="2" id="KW-1185">Reference proteome</keyword>
<proteinExistence type="predicted"/>